<organism evidence="1 2">
    <name type="scientific">Coptis chinensis</name>
    <dbReference type="NCBI Taxonomy" id="261450"/>
    <lineage>
        <taxon>Eukaryota</taxon>
        <taxon>Viridiplantae</taxon>
        <taxon>Streptophyta</taxon>
        <taxon>Embryophyta</taxon>
        <taxon>Tracheophyta</taxon>
        <taxon>Spermatophyta</taxon>
        <taxon>Magnoliopsida</taxon>
        <taxon>Ranunculales</taxon>
        <taxon>Ranunculaceae</taxon>
        <taxon>Coptidoideae</taxon>
        <taxon>Coptis</taxon>
    </lineage>
</organism>
<accession>A0A835IIP5</accession>
<dbReference type="OrthoDB" id="1711000at2759"/>
<proteinExistence type="predicted"/>
<name>A0A835IIP5_9MAGN</name>
<comment type="caution">
    <text evidence="1">The sequence shown here is derived from an EMBL/GenBank/DDBJ whole genome shotgun (WGS) entry which is preliminary data.</text>
</comment>
<protein>
    <submittedName>
        <fullName evidence="1">Uncharacterized protein</fullName>
    </submittedName>
</protein>
<dbReference type="EMBL" id="JADFTS010000003">
    <property type="protein sequence ID" value="KAF9617283.1"/>
    <property type="molecule type" value="Genomic_DNA"/>
</dbReference>
<sequence length="152" mass="17918">MLVLLIISFGIIKSKKRGKAINNTLNNFRVRQGGQKPRIKILPGMLRPVGKWSSQFATEVGILCCKQAPLSFQNWILVKKKNWPAITTMHEHILTKFDIDLHILHVKRVVTSFLGQRFREFRYRMHKYYKRAGSDHRRLEKPYDGVSQEDWK</sequence>
<dbReference type="PANTHER" id="PTHR33499">
    <property type="entry name" value="OS12G0282400 PROTEIN-RELATED"/>
    <property type="match status" value="1"/>
</dbReference>
<dbReference type="Proteomes" id="UP000631114">
    <property type="component" value="Unassembled WGS sequence"/>
</dbReference>
<keyword evidence="2" id="KW-1185">Reference proteome</keyword>
<dbReference type="AlphaFoldDB" id="A0A835IIP5"/>
<gene>
    <name evidence="1" type="ORF">IFM89_035227</name>
</gene>
<reference evidence="1 2" key="1">
    <citation type="submission" date="2020-10" db="EMBL/GenBank/DDBJ databases">
        <title>The Coptis chinensis genome and diversification of protoberbering-type alkaloids.</title>
        <authorList>
            <person name="Wang B."/>
            <person name="Shu S."/>
            <person name="Song C."/>
            <person name="Liu Y."/>
        </authorList>
    </citation>
    <scope>NUCLEOTIDE SEQUENCE [LARGE SCALE GENOMIC DNA]</scope>
    <source>
        <strain evidence="1">HL-2020</strain>
        <tissue evidence="1">Leaf</tissue>
    </source>
</reference>
<dbReference type="PANTHER" id="PTHR33499:SF11">
    <property type="entry name" value="NO APICAL MERISTEM-ASSOCIATED C-TERMINAL DOMAIN-CONTAINING PROTEIN"/>
    <property type="match status" value="1"/>
</dbReference>
<evidence type="ECO:0000313" key="2">
    <source>
        <dbReference type="Proteomes" id="UP000631114"/>
    </source>
</evidence>
<evidence type="ECO:0000313" key="1">
    <source>
        <dbReference type="EMBL" id="KAF9617283.1"/>
    </source>
</evidence>